<name>A0ABS2SN08_9MICO</name>
<feature type="active site" description="Nucleophile" evidence="4">
    <location>
        <position position="349"/>
    </location>
</feature>
<dbReference type="Pfam" id="PF05958">
    <property type="entry name" value="tRNA_U5-meth_tr"/>
    <property type="match status" value="1"/>
</dbReference>
<dbReference type="PROSITE" id="PS01230">
    <property type="entry name" value="TRMA_1"/>
    <property type="match status" value="1"/>
</dbReference>
<comment type="similarity">
    <text evidence="4">Belongs to the class I-like SAM-binding methyltransferase superfamily. RNA M5U methyltransferase family.</text>
</comment>
<evidence type="ECO:0000256" key="3">
    <source>
        <dbReference type="ARBA" id="ARBA00022691"/>
    </source>
</evidence>
<dbReference type="PANTHER" id="PTHR11061">
    <property type="entry name" value="RNA M5U METHYLTRANSFERASE"/>
    <property type="match status" value="1"/>
</dbReference>
<proteinExistence type="inferred from homology"/>
<dbReference type="Proteomes" id="UP000809290">
    <property type="component" value="Unassembled WGS sequence"/>
</dbReference>
<evidence type="ECO:0000256" key="1">
    <source>
        <dbReference type="ARBA" id="ARBA00022603"/>
    </source>
</evidence>
<reference evidence="6 7" key="1">
    <citation type="submission" date="2021-01" db="EMBL/GenBank/DDBJ databases">
        <title>Sequencing the genomes of 1000 actinobacteria strains.</title>
        <authorList>
            <person name="Klenk H.-P."/>
        </authorList>
    </citation>
    <scope>NUCLEOTIDE SEQUENCE [LARGE SCALE GENOMIC DNA]</scope>
    <source>
        <strain evidence="6 7">DSM 13657</strain>
    </source>
</reference>
<dbReference type="InterPro" id="IPR029063">
    <property type="entry name" value="SAM-dependent_MTases_sf"/>
</dbReference>
<dbReference type="RefSeq" id="WP_204515617.1">
    <property type="nucleotide sequence ID" value="NZ_JAFBCP010000001.1"/>
</dbReference>
<dbReference type="CDD" id="cd02440">
    <property type="entry name" value="AdoMet_MTases"/>
    <property type="match status" value="1"/>
</dbReference>
<evidence type="ECO:0000313" key="7">
    <source>
        <dbReference type="Proteomes" id="UP000809290"/>
    </source>
</evidence>
<dbReference type="EMBL" id="JAFBCP010000001">
    <property type="protein sequence ID" value="MBM7816959.1"/>
    <property type="molecule type" value="Genomic_DNA"/>
</dbReference>
<keyword evidence="1 4" id="KW-0489">Methyltransferase</keyword>
<dbReference type="InterPro" id="IPR030390">
    <property type="entry name" value="MeTrfase_TrmA_AS"/>
</dbReference>
<keyword evidence="3 4" id="KW-0949">S-adenosyl-L-methionine</keyword>
<dbReference type="PANTHER" id="PTHR11061:SF30">
    <property type="entry name" value="TRNA (URACIL(54)-C(5))-METHYLTRANSFERASE"/>
    <property type="match status" value="1"/>
</dbReference>
<dbReference type="PROSITE" id="PS51687">
    <property type="entry name" value="SAM_MT_RNA_M5U"/>
    <property type="match status" value="1"/>
</dbReference>
<evidence type="ECO:0000256" key="5">
    <source>
        <dbReference type="PROSITE-ProRule" id="PRU10015"/>
    </source>
</evidence>
<dbReference type="GO" id="GO:0032259">
    <property type="term" value="P:methylation"/>
    <property type="evidence" value="ECO:0007669"/>
    <property type="project" value="UniProtKB-KW"/>
</dbReference>
<evidence type="ECO:0000256" key="4">
    <source>
        <dbReference type="PROSITE-ProRule" id="PRU01024"/>
    </source>
</evidence>
<dbReference type="GO" id="GO:0008168">
    <property type="term" value="F:methyltransferase activity"/>
    <property type="evidence" value="ECO:0007669"/>
    <property type="project" value="UniProtKB-KW"/>
</dbReference>
<comment type="caution">
    <text evidence="6">The sequence shown here is derived from an EMBL/GenBank/DDBJ whole genome shotgun (WGS) entry which is preliminary data.</text>
</comment>
<organism evidence="6 7">
    <name type="scientific">Brevibacterium paucivorans</name>
    <dbReference type="NCBI Taxonomy" id="170994"/>
    <lineage>
        <taxon>Bacteria</taxon>
        <taxon>Bacillati</taxon>
        <taxon>Actinomycetota</taxon>
        <taxon>Actinomycetes</taxon>
        <taxon>Micrococcales</taxon>
        <taxon>Brevibacteriaceae</taxon>
        <taxon>Brevibacterium</taxon>
    </lineage>
</organism>
<feature type="binding site" evidence="4">
    <location>
        <position position="241"/>
    </location>
    <ligand>
        <name>S-adenosyl-L-methionine</name>
        <dbReference type="ChEBI" id="CHEBI:59789"/>
    </ligand>
</feature>
<accession>A0ABS2SN08</accession>
<feature type="active site" evidence="5">
    <location>
        <position position="349"/>
    </location>
</feature>
<sequence length="396" mass="43222">MSTRVESQQAEVADLLAPFWATGAARAAQEEEQSWLPPVVGPESGFRIKVKMVVAGTTEHPTLGILDDDGAGIDLTDCPLYPESIHTVIRTLPWLIKRAQVPPYNVRKRKGQLKHVIVTAGDDNRVMVRFVLASQSALPRIQEHLPAFMDACEGVEVFSVSANINPVHTAIIEGDEEIALYGPQWLPVTQGRVQLKVRPQSFVQTNTVVASGLYEQVREWVSNAQVPATSHGRRLRAWDLFCGVGGFALHVAGPGRQVTGVEVAPAAVESAREVARELAHGAAQKAELDTAGESDLGLNFICADAAQWAHQQTQVPDVLIVNPPRRGMGEDMARWVEQSGIPHVIYSSCNPHTLAADLAKMPGYRIEQARFLDMFPHTSHAEVVVRLARQTGGRTD</sequence>
<evidence type="ECO:0000313" key="6">
    <source>
        <dbReference type="EMBL" id="MBM7816959.1"/>
    </source>
</evidence>
<gene>
    <name evidence="6" type="ORF">JOE56_001653</name>
</gene>
<feature type="binding site" evidence="4">
    <location>
        <position position="322"/>
    </location>
    <ligand>
        <name>S-adenosyl-L-methionine</name>
        <dbReference type="ChEBI" id="CHEBI:59789"/>
    </ligand>
</feature>
<evidence type="ECO:0000256" key="2">
    <source>
        <dbReference type="ARBA" id="ARBA00022679"/>
    </source>
</evidence>
<dbReference type="Gene3D" id="3.40.50.150">
    <property type="entry name" value="Vaccinia Virus protein VP39"/>
    <property type="match status" value="1"/>
</dbReference>
<dbReference type="InterPro" id="IPR010280">
    <property type="entry name" value="U5_MeTrfase_fam"/>
</dbReference>
<feature type="binding site" evidence="4">
    <location>
        <position position="204"/>
    </location>
    <ligand>
        <name>S-adenosyl-L-methionine</name>
        <dbReference type="ChEBI" id="CHEBI:59789"/>
    </ligand>
</feature>
<dbReference type="SUPFAM" id="SSF53335">
    <property type="entry name" value="S-adenosyl-L-methionine-dependent methyltransferases"/>
    <property type="match status" value="1"/>
</dbReference>
<dbReference type="EC" id="2.1.1.189" evidence="6"/>
<keyword evidence="2 4" id="KW-0808">Transferase</keyword>
<dbReference type="Gene3D" id="2.40.50.1070">
    <property type="match status" value="1"/>
</dbReference>
<protein>
    <submittedName>
        <fullName evidence="6">23S rRNA (Uracil747-C5)-methyltransferase</fullName>
        <ecNumber evidence="6">2.1.1.189</ecNumber>
    </submittedName>
</protein>
<feature type="binding site" evidence="4">
    <location>
        <position position="262"/>
    </location>
    <ligand>
        <name>S-adenosyl-L-methionine</name>
        <dbReference type="ChEBI" id="CHEBI:59789"/>
    </ligand>
</feature>
<keyword evidence="7" id="KW-1185">Reference proteome</keyword>